<accession>A0A1C6ULQ3</accession>
<feature type="domain" description="Luciferase-like" evidence="2">
    <location>
        <begin position="11"/>
        <end position="318"/>
    </location>
</feature>
<evidence type="ECO:0000313" key="3">
    <source>
        <dbReference type="EMBL" id="SCL54793.1"/>
    </source>
</evidence>
<evidence type="ECO:0000256" key="1">
    <source>
        <dbReference type="ARBA" id="ARBA00023002"/>
    </source>
</evidence>
<dbReference type="Pfam" id="PF00296">
    <property type="entry name" value="Bac_luciferase"/>
    <property type="match status" value="1"/>
</dbReference>
<gene>
    <name evidence="3" type="ORF">GA0070608_1388</name>
</gene>
<reference evidence="4" key="1">
    <citation type="submission" date="2016-06" db="EMBL/GenBank/DDBJ databases">
        <authorList>
            <person name="Varghese N."/>
            <person name="Submissions Spin"/>
        </authorList>
    </citation>
    <scope>NUCLEOTIDE SEQUENCE [LARGE SCALE GENOMIC DNA]</scope>
    <source>
        <strain evidence="4">DSM 43363</strain>
    </source>
</reference>
<protein>
    <submittedName>
        <fullName evidence="3">Probable F420-dependent oxidoreductase, Rv3520c family</fullName>
    </submittedName>
</protein>
<evidence type="ECO:0000259" key="2">
    <source>
        <dbReference type="Pfam" id="PF00296"/>
    </source>
</evidence>
<dbReference type="PANTHER" id="PTHR43244:SF1">
    <property type="entry name" value="5,10-METHYLENETETRAHYDROMETHANOPTERIN REDUCTASE"/>
    <property type="match status" value="1"/>
</dbReference>
<dbReference type="CDD" id="cd01097">
    <property type="entry name" value="Tetrahydromethanopterin_reductase"/>
    <property type="match status" value="1"/>
</dbReference>
<dbReference type="InterPro" id="IPR011251">
    <property type="entry name" value="Luciferase-like_dom"/>
</dbReference>
<dbReference type="EMBL" id="FMIC01000002">
    <property type="protein sequence ID" value="SCL54793.1"/>
    <property type="molecule type" value="Genomic_DNA"/>
</dbReference>
<dbReference type="Proteomes" id="UP000199343">
    <property type="component" value="Unassembled WGS sequence"/>
</dbReference>
<evidence type="ECO:0000313" key="4">
    <source>
        <dbReference type="Proteomes" id="UP000199343"/>
    </source>
</evidence>
<dbReference type="GO" id="GO:0016705">
    <property type="term" value="F:oxidoreductase activity, acting on paired donors, with incorporation or reduction of molecular oxygen"/>
    <property type="evidence" value="ECO:0007669"/>
    <property type="project" value="InterPro"/>
</dbReference>
<dbReference type="Gene3D" id="3.20.20.30">
    <property type="entry name" value="Luciferase-like domain"/>
    <property type="match status" value="1"/>
</dbReference>
<dbReference type="SUPFAM" id="SSF51679">
    <property type="entry name" value="Bacterial luciferase-like"/>
    <property type="match status" value="1"/>
</dbReference>
<name>A0A1C6ULQ3_9ACTN</name>
<dbReference type="InterPro" id="IPR050564">
    <property type="entry name" value="F420-G6PD/mer"/>
</dbReference>
<dbReference type="STRING" id="47871.GA0070608_1388"/>
<dbReference type="InterPro" id="IPR036661">
    <property type="entry name" value="Luciferase-like_sf"/>
</dbReference>
<sequence length="354" mass="38038">MTMRLGLNLGTLHDRTSLDDLLALAQAADQLGYDALWIAEAYSSDVPTLLGWLAAQTERIDLGAAVMQIPARAPTMTAMTAATLDLASGGRFRLGLGISGPVVSEGWYGVPFGQPLTRTREYVAVVRATLTRRPVRFAGRHTTLPLPGAPGEPQRLTMRPLRRDLPIYLAALGPKNLELAGEIADGSLSLFLPPEGVAETLAHIATGRNRASGDRTGFDLVATMPMAMGDDLEACANQVRPYAAQFLGVGGNARNFYVEQAERLGYGDAAHKVRKLFQEGDPDALAAVPFEFLDRTCLLGSTARIEARVRAYAAAGLNTLSVAPRGATMAERIAGLREMAAIWRRCGFPLRHTE</sequence>
<proteinExistence type="predicted"/>
<keyword evidence="1" id="KW-0560">Oxidoreductase</keyword>
<dbReference type="AlphaFoldDB" id="A0A1C6ULQ3"/>
<organism evidence="3 4">
    <name type="scientific">Micromonospora peucetia</name>
    <dbReference type="NCBI Taxonomy" id="47871"/>
    <lineage>
        <taxon>Bacteria</taxon>
        <taxon>Bacillati</taxon>
        <taxon>Actinomycetota</taxon>
        <taxon>Actinomycetes</taxon>
        <taxon>Micromonosporales</taxon>
        <taxon>Micromonosporaceae</taxon>
        <taxon>Micromonospora</taxon>
    </lineage>
</organism>
<dbReference type="PANTHER" id="PTHR43244">
    <property type="match status" value="1"/>
</dbReference>